<dbReference type="PANTHER" id="PTHR32338">
    <property type="entry name" value="N-ACETYL-GAMMA-GLUTAMYL-PHOSPHATE REDUCTASE, CHLOROPLASTIC-RELATED-RELATED"/>
    <property type="match status" value="1"/>
</dbReference>
<dbReference type="InterPro" id="IPR036291">
    <property type="entry name" value="NAD(P)-bd_dom_sf"/>
</dbReference>
<dbReference type="PATRIC" id="fig|1262449.3.peg.1487"/>
<dbReference type="Gene3D" id="3.40.50.720">
    <property type="entry name" value="NAD(P)-binding Rossmann-like Domain"/>
    <property type="match status" value="1"/>
</dbReference>
<proteinExistence type="inferred from homology"/>
<dbReference type="EMBL" id="JPGY02000001">
    <property type="protein sequence ID" value="KRU12281.1"/>
    <property type="molecule type" value="Genomic_DNA"/>
</dbReference>
<reference evidence="11 12" key="3">
    <citation type="journal article" name="Genome Announc.">
        <title>Improved Draft Genome Sequence of Clostridium pasteurianum Strain ATCC 6013 (DSM 525) Using a Hybrid Next-Generation Sequencing Approach.</title>
        <authorList>
            <person name="Pyne M.E."/>
            <person name="Utturkar S."/>
            <person name="Brown S.D."/>
            <person name="Moo-Young M."/>
            <person name="Chung D.A."/>
            <person name="Chou C.P."/>
        </authorList>
    </citation>
    <scope>NUCLEOTIDE SEQUENCE [LARGE SCALE GENOMIC DNA]</scope>
    <source>
        <strain evidence="11 12">ATCC 6013</strain>
    </source>
</reference>
<dbReference type="RefSeq" id="WP_003443543.1">
    <property type="nucleotide sequence ID" value="NZ_ANZB01000004.1"/>
</dbReference>
<dbReference type="AlphaFoldDB" id="A0A0H3J729"/>
<dbReference type="HAMAP" id="MF_00150">
    <property type="entry name" value="ArgC_type1"/>
    <property type="match status" value="1"/>
</dbReference>
<dbReference type="KEGG" id="cpae:CPAST_c16480"/>
<comment type="pathway">
    <text evidence="1 7">Amino-acid biosynthesis; L-arginine biosynthesis; N(2)-acetyl-L-ornithine from L-glutamate: step 3/4.</text>
</comment>
<evidence type="ECO:0000256" key="5">
    <source>
        <dbReference type="ARBA" id="ARBA00023002"/>
    </source>
</evidence>
<protein>
    <recommendedName>
        <fullName evidence="7">N-acetyl-gamma-glutamyl-phosphate reductase</fullName>
        <shortName evidence="7">AGPR</shortName>
        <ecNumber evidence="7">1.2.1.38</ecNumber>
    </recommendedName>
    <alternativeName>
        <fullName evidence="7">N-acetyl-glutamate semialdehyde dehydrogenase</fullName>
        <shortName evidence="7">NAGSA dehydrogenase</shortName>
    </alternativeName>
</protein>
<dbReference type="CDD" id="cd23934">
    <property type="entry name" value="AGPR_1_C"/>
    <property type="match status" value="1"/>
</dbReference>
<evidence type="ECO:0000256" key="7">
    <source>
        <dbReference type="HAMAP-Rule" id="MF_00150"/>
    </source>
</evidence>
<sequence length="345" mass="38508">MIKAGIIGSTGYSGEELTGLLYKHPNVEIDFLCSHSYVGENFSSLYGNLRRFVDEKCVSDEEAFKRISDIDILFTALPSGKALEFGKSAMENKIKFIDIGSDFRLKSKELYREWYNLEHNYLDLLEKSVYGLPELNRSKIKEAELIANPGCYPTASTLALAPLIKNNMIDTKNIIIDAKSGVSGAGRKASIGNLFVECNDSIKAYGVASHRHTPEIEQNLSELSSEDVKLTFTPHLVPMSRGILSVCYGKLLAEATQENLMNLYKDFYKNEYFVRVIDELPETRWVKGSNFCDISLRVDSRTNRVIVISAIDNLVKGAAGQAVQNMNLMFGLKEDTGLEATPIFP</sequence>
<dbReference type="CDD" id="cd17895">
    <property type="entry name" value="AGPR_1_N"/>
    <property type="match status" value="1"/>
</dbReference>
<reference evidence="10 13" key="1">
    <citation type="journal article" date="2015" name="Genome Announc.">
        <title>Complete Genome Sequence of the Nitrogen-Fixing and Solvent-Producing Clostridium pasteurianum DSM 525.</title>
        <authorList>
            <person name="Poehlein A."/>
            <person name="Grosse-Honebrink A."/>
            <person name="Zhang Y."/>
            <person name="Minton N.P."/>
            <person name="Daniel R."/>
        </authorList>
    </citation>
    <scope>NUCLEOTIDE SEQUENCE [LARGE SCALE GENOMIC DNA]</scope>
    <source>
        <strain evidence="10">DSM 525</strain>
        <strain evidence="13">DSM 525 / ATCC 6013</strain>
    </source>
</reference>
<dbReference type="KEGG" id="cpat:CLPA_c16480"/>
<gene>
    <name evidence="7 10" type="primary">argC</name>
    <name evidence="10" type="ORF">CLPA_c16480</name>
    <name evidence="11" type="ORF">CP6013_01528</name>
</gene>
<dbReference type="PROSITE" id="PS01224">
    <property type="entry name" value="ARGC"/>
    <property type="match status" value="1"/>
</dbReference>
<evidence type="ECO:0000256" key="2">
    <source>
        <dbReference type="ARBA" id="ARBA00022571"/>
    </source>
</evidence>
<dbReference type="InterPro" id="IPR058924">
    <property type="entry name" value="AGPR_dimerisation_dom"/>
</dbReference>
<dbReference type="UniPathway" id="UPA00068">
    <property type="reaction ID" value="UER00108"/>
</dbReference>
<dbReference type="Pfam" id="PF01118">
    <property type="entry name" value="Semialdhyde_dh"/>
    <property type="match status" value="1"/>
</dbReference>
<evidence type="ECO:0000313" key="10">
    <source>
        <dbReference type="EMBL" id="AJA51711.1"/>
    </source>
</evidence>
<keyword evidence="3 7" id="KW-0028">Amino-acid biosynthesis</keyword>
<evidence type="ECO:0000259" key="9">
    <source>
        <dbReference type="SMART" id="SM00859"/>
    </source>
</evidence>
<comment type="function">
    <text evidence="7">Catalyzes the NADPH-dependent reduction of N-acetyl-5-glutamyl phosphate to yield N-acetyl-L-glutamate 5-semialdehyde.</text>
</comment>
<dbReference type="Pfam" id="PF22698">
    <property type="entry name" value="Semialdhyde_dhC_1"/>
    <property type="match status" value="1"/>
</dbReference>
<evidence type="ECO:0000313" key="11">
    <source>
        <dbReference type="EMBL" id="KRU12281.1"/>
    </source>
</evidence>
<evidence type="ECO:0000256" key="4">
    <source>
        <dbReference type="ARBA" id="ARBA00022857"/>
    </source>
</evidence>
<dbReference type="PANTHER" id="PTHR32338:SF10">
    <property type="entry name" value="N-ACETYL-GAMMA-GLUTAMYL-PHOSPHATE REDUCTASE, CHLOROPLASTIC-RELATED"/>
    <property type="match status" value="1"/>
</dbReference>
<dbReference type="GO" id="GO:0070401">
    <property type="term" value="F:NADP+ binding"/>
    <property type="evidence" value="ECO:0007669"/>
    <property type="project" value="InterPro"/>
</dbReference>
<dbReference type="EC" id="1.2.1.38" evidence="7"/>
<keyword evidence="2 7" id="KW-0055">Arginine biosynthesis</keyword>
<dbReference type="GO" id="GO:0006526">
    <property type="term" value="P:L-arginine biosynthetic process"/>
    <property type="evidence" value="ECO:0007669"/>
    <property type="project" value="UniProtKB-UniRule"/>
</dbReference>
<dbReference type="eggNOG" id="COG0002">
    <property type="taxonomic scope" value="Bacteria"/>
</dbReference>
<evidence type="ECO:0000313" key="13">
    <source>
        <dbReference type="Proteomes" id="UP000030905"/>
    </source>
</evidence>
<reference evidence="11" key="2">
    <citation type="submission" date="2015-10" db="EMBL/GenBank/DDBJ databases">
        <title>Improved Draft Genome Sequence of Clostridium pasteurianum Strain ATCC 6013 (DSM 525) Using a Hybrid Next-Generation Sequencing Approach.</title>
        <authorList>
            <person name="Pyne M.E."/>
            <person name="Utturkar S.M."/>
            <person name="Brown S.D."/>
            <person name="Moo-Young M."/>
            <person name="Chung D.A."/>
            <person name="Chou P.C."/>
        </authorList>
    </citation>
    <scope>NUCLEOTIDE SEQUENCE</scope>
    <source>
        <strain evidence="11">ATCC 6013</strain>
    </source>
</reference>
<dbReference type="FunFam" id="3.30.360.10:FF:000014">
    <property type="entry name" value="N-acetyl-gamma-glutamyl-phosphate reductase"/>
    <property type="match status" value="1"/>
</dbReference>
<dbReference type="SUPFAM" id="SSF55347">
    <property type="entry name" value="Glyceraldehyde-3-phosphate dehydrogenase-like, C-terminal domain"/>
    <property type="match status" value="1"/>
</dbReference>
<dbReference type="GO" id="GO:0003942">
    <property type="term" value="F:N-acetyl-gamma-glutamyl-phosphate reductase activity"/>
    <property type="evidence" value="ECO:0007669"/>
    <property type="project" value="UniProtKB-UniRule"/>
</dbReference>
<dbReference type="EMBL" id="CP009268">
    <property type="protein sequence ID" value="AJA51711.1"/>
    <property type="molecule type" value="Genomic_DNA"/>
</dbReference>
<name>A0A0H3J729_CLOPA</name>
<evidence type="ECO:0000256" key="1">
    <source>
        <dbReference type="ARBA" id="ARBA00004862"/>
    </source>
</evidence>
<feature type="active site" evidence="7 8">
    <location>
        <position position="151"/>
    </location>
</feature>
<dbReference type="SMART" id="SM00859">
    <property type="entry name" value="Semialdhyde_dh"/>
    <property type="match status" value="1"/>
</dbReference>
<dbReference type="InterPro" id="IPR050085">
    <property type="entry name" value="AGPR"/>
</dbReference>
<dbReference type="GO" id="GO:0005737">
    <property type="term" value="C:cytoplasm"/>
    <property type="evidence" value="ECO:0007669"/>
    <property type="project" value="UniProtKB-SubCell"/>
</dbReference>
<comment type="subcellular location">
    <subcellularLocation>
        <location evidence="7">Cytoplasm</location>
    </subcellularLocation>
</comment>
<dbReference type="InterPro" id="IPR000706">
    <property type="entry name" value="AGPR_type-1"/>
</dbReference>
<evidence type="ECO:0000256" key="6">
    <source>
        <dbReference type="ARBA" id="ARBA00050557"/>
    </source>
</evidence>
<evidence type="ECO:0000313" key="12">
    <source>
        <dbReference type="Proteomes" id="UP000028042"/>
    </source>
</evidence>
<dbReference type="Proteomes" id="UP000030905">
    <property type="component" value="Chromosome"/>
</dbReference>
<keyword evidence="13" id="KW-1185">Reference proteome</keyword>
<dbReference type="NCBIfam" id="TIGR01850">
    <property type="entry name" value="argC"/>
    <property type="match status" value="1"/>
</dbReference>
<dbReference type="InterPro" id="IPR000534">
    <property type="entry name" value="Semialdehyde_DH_NAD-bd"/>
</dbReference>
<dbReference type="SUPFAM" id="SSF51735">
    <property type="entry name" value="NAD(P)-binding Rossmann-fold domains"/>
    <property type="match status" value="1"/>
</dbReference>
<dbReference type="GO" id="GO:0051287">
    <property type="term" value="F:NAD binding"/>
    <property type="evidence" value="ECO:0007669"/>
    <property type="project" value="InterPro"/>
</dbReference>
<keyword evidence="7" id="KW-0963">Cytoplasm</keyword>
<organism evidence="10 13">
    <name type="scientific">Clostridium pasteurianum DSM 525 = ATCC 6013</name>
    <dbReference type="NCBI Taxonomy" id="1262449"/>
    <lineage>
        <taxon>Bacteria</taxon>
        <taxon>Bacillati</taxon>
        <taxon>Bacillota</taxon>
        <taxon>Clostridia</taxon>
        <taxon>Eubacteriales</taxon>
        <taxon>Clostridiaceae</taxon>
        <taxon>Clostridium</taxon>
    </lineage>
</organism>
<dbReference type="Proteomes" id="UP000028042">
    <property type="component" value="Unassembled WGS sequence"/>
</dbReference>
<dbReference type="Gene3D" id="3.30.360.10">
    <property type="entry name" value="Dihydrodipicolinate Reductase, domain 2"/>
    <property type="match status" value="1"/>
</dbReference>
<keyword evidence="5 7" id="KW-0560">Oxidoreductase</keyword>
<evidence type="ECO:0000256" key="8">
    <source>
        <dbReference type="PROSITE-ProRule" id="PRU10010"/>
    </source>
</evidence>
<dbReference type="GeneID" id="93073813"/>
<comment type="catalytic activity">
    <reaction evidence="6 7">
        <text>N-acetyl-L-glutamate 5-semialdehyde + phosphate + NADP(+) = N-acetyl-L-glutamyl 5-phosphate + NADPH + H(+)</text>
        <dbReference type="Rhea" id="RHEA:21588"/>
        <dbReference type="ChEBI" id="CHEBI:15378"/>
        <dbReference type="ChEBI" id="CHEBI:29123"/>
        <dbReference type="ChEBI" id="CHEBI:43474"/>
        <dbReference type="ChEBI" id="CHEBI:57783"/>
        <dbReference type="ChEBI" id="CHEBI:57936"/>
        <dbReference type="ChEBI" id="CHEBI:58349"/>
        <dbReference type="EC" id="1.2.1.38"/>
    </reaction>
</comment>
<feature type="domain" description="Semialdehyde dehydrogenase NAD-binding" evidence="9">
    <location>
        <begin position="3"/>
        <end position="143"/>
    </location>
</feature>
<dbReference type="InterPro" id="IPR023013">
    <property type="entry name" value="AGPR_AS"/>
</dbReference>
<keyword evidence="4 7" id="KW-0521">NADP</keyword>
<accession>A0A0H3J729</accession>
<comment type="similarity">
    <text evidence="7">Belongs to the NAGSA dehydrogenase family. Type 1 subfamily.</text>
</comment>
<evidence type="ECO:0000256" key="3">
    <source>
        <dbReference type="ARBA" id="ARBA00022605"/>
    </source>
</evidence>